<dbReference type="EMBL" id="JABWRE020000001">
    <property type="protein sequence ID" value="MBV4539093.1"/>
    <property type="molecule type" value="Genomic_DNA"/>
</dbReference>
<dbReference type="InterPro" id="IPR052534">
    <property type="entry name" value="Extracell_DNA_Util/SecSys_Comp"/>
</dbReference>
<protein>
    <submittedName>
        <fullName evidence="2">PilN domain-containing protein</fullName>
    </submittedName>
</protein>
<evidence type="ECO:0000313" key="3">
    <source>
        <dbReference type="EMBL" id="MBV4539093.1"/>
    </source>
</evidence>
<evidence type="ECO:0000313" key="2">
    <source>
        <dbReference type="EMBL" id="MBC3443068.1"/>
    </source>
</evidence>
<feature type="transmembrane region" description="Helical" evidence="1">
    <location>
        <begin position="21"/>
        <end position="39"/>
    </location>
</feature>
<gene>
    <name evidence="3" type="ORF">HU737_024350</name>
    <name evidence="2" type="ORF">HU737_20445</name>
</gene>
<sequence>MVRLNLLPWRERQRLAAVRRFQRGLVVSLLFALCAVMVLDHMARQRGLQQASRIAERQAGLAQLDGQLESLAQLRQARERTLAQSVALAALRVDQGVLPRLFAELERALSEGLQLTDLSLQDGQLELTGLAASSAVVAQFMRELQQSRLLEGLELKQIKAHSQGDEFLLLARLPALSK</sequence>
<reference evidence="2" key="1">
    <citation type="journal article" date="2020" name="Microorganisms">
        <title>Reliable Identification of Environmental Pseudomonas Isolates Using the rpoD Gene.</title>
        <authorList>
            <consortium name="The Broad Institute Genome Sequencing Platform"/>
            <person name="Girard L."/>
            <person name="Lood C."/>
            <person name="Rokni-Zadeh H."/>
            <person name="van Noort V."/>
            <person name="Lavigne R."/>
            <person name="De Mot R."/>
        </authorList>
    </citation>
    <scope>NUCLEOTIDE SEQUENCE</scope>
    <source>
        <strain evidence="2">SWRI10</strain>
    </source>
</reference>
<comment type="caution">
    <text evidence="2">The sequence shown here is derived from an EMBL/GenBank/DDBJ whole genome shotgun (WGS) entry which is preliminary data.</text>
</comment>
<name>A0A923G225_9PSED</name>
<dbReference type="AlphaFoldDB" id="A0A923G225"/>
<organism evidence="2">
    <name type="scientific">Pseudomonas urmiensis</name>
    <dbReference type="NCBI Taxonomy" id="2745493"/>
    <lineage>
        <taxon>Bacteria</taxon>
        <taxon>Pseudomonadati</taxon>
        <taxon>Pseudomonadota</taxon>
        <taxon>Gammaproteobacteria</taxon>
        <taxon>Pseudomonadales</taxon>
        <taxon>Pseudomonadaceae</taxon>
        <taxon>Pseudomonas</taxon>
    </lineage>
</organism>
<evidence type="ECO:0000256" key="1">
    <source>
        <dbReference type="SAM" id="Phobius"/>
    </source>
</evidence>
<keyword evidence="1" id="KW-1133">Transmembrane helix</keyword>
<dbReference type="GO" id="GO:0043683">
    <property type="term" value="P:type IV pilus assembly"/>
    <property type="evidence" value="ECO:0007669"/>
    <property type="project" value="TreeGrafter"/>
</dbReference>
<reference evidence="3" key="3">
    <citation type="submission" date="2021-06" db="EMBL/GenBank/DDBJ databases">
        <title>Updating the genus Pseudomonas: Description of 43 new species and partition of the Pseudomonas putida group.</title>
        <authorList>
            <person name="Girard L."/>
            <person name="Lood C."/>
            <person name="Vandamme P."/>
            <person name="Rokni-Zadeh H."/>
            <person name="Van Noort V."/>
            <person name="Hofte M."/>
            <person name="Lavigne R."/>
            <person name="De Mot R."/>
        </authorList>
    </citation>
    <scope>NUCLEOTIDE SEQUENCE</scope>
    <source>
        <strain evidence="3">SWRI10</strain>
    </source>
</reference>
<dbReference type="PANTHER" id="PTHR40278:SF2">
    <property type="entry name" value="TYPE IV PILUS INNER MEMBRANE COMPONENT PILN"/>
    <property type="match status" value="1"/>
</dbReference>
<dbReference type="Pfam" id="PF05137">
    <property type="entry name" value="PilN"/>
    <property type="match status" value="1"/>
</dbReference>
<dbReference type="Proteomes" id="UP000599879">
    <property type="component" value="Unassembled WGS sequence"/>
</dbReference>
<dbReference type="InterPro" id="IPR007813">
    <property type="entry name" value="PilN"/>
</dbReference>
<dbReference type="EMBL" id="JABWRE010000019">
    <property type="protein sequence ID" value="MBC3443068.1"/>
    <property type="molecule type" value="Genomic_DNA"/>
</dbReference>
<keyword evidence="1" id="KW-0472">Membrane</keyword>
<dbReference type="PANTHER" id="PTHR40278">
    <property type="entry name" value="DNA UTILIZATION PROTEIN HOFN"/>
    <property type="match status" value="1"/>
</dbReference>
<proteinExistence type="predicted"/>
<dbReference type="RefSeq" id="WP_186556612.1">
    <property type="nucleotide sequence ID" value="NZ_JABWRE020000001.1"/>
</dbReference>
<keyword evidence="1" id="KW-0812">Transmembrane</keyword>
<reference evidence="2" key="2">
    <citation type="submission" date="2020-07" db="EMBL/GenBank/DDBJ databases">
        <authorList>
            <person name="Lood C."/>
            <person name="Girard L."/>
        </authorList>
    </citation>
    <scope>NUCLEOTIDE SEQUENCE</scope>
    <source>
        <strain evidence="2">SWRI10</strain>
    </source>
</reference>
<dbReference type="GO" id="GO:0043107">
    <property type="term" value="P:type IV pilus-dependent motility"/>
    <property type="evidence" value="ECO:0007669"/>
    <property type="project" value="TreeGrafter"/>
</dbReference>
<accession>A0A923G225</accession>